<feature type="transmembrane region" description="Helical" evidence="1">
    <location>
        <begin position="138"/>
        <end position="164"/>
    </location>
</feature>
<feature type="transmembrane region" description="Helical" evidence="1">
    <location>
        <begin position="176"/>
        <end position="197"/>
    </location>
</feature>
<accession>A0A917G888</accession>
<keyword evidence="3" id="KW-1185">Reference proteome</keyword>
<dbReference type="RefSeq" id="WP_188615195.1">
    <property type="nucleotide sequence ID" value="NZ_BMJT01000007.1"/>
</dbReference>
<dbReference type="EMBL" id="BMJT01000007">
    <property type="protein sequence ID" value="GGG27766.1"/>
    <property type="molecule type" value="Genomic_DNA"/>
</dbReference>
<feature type="transmembrane region" description="Helical" evidence="1">
    <location>
        <begin position="259"/>
        <end position="281"/>
    </location>
</feature>
<dbReference type="NCBIfam" id="TIGR03082">
    <property type="entry name" value="Gneg_AbrB_dup"/>
    <property type="match status" value="2"/>
</dbReference>
<sequence>MYDSIKRITITLSFALLGAGLFTVFHLPLPWLLGPMLSILVIAHWYAKWLYWPKQLRNTGLIIVGYVIGRSLTKEALLEISQHIWHMLFFTLFLVIICLLIAVLLAKTTGLHIKTAILGSIPGGMMQALTLAEETKGVNVGIVTLMQTIRLLCIIIGVPLLVIGNTSTLQNEKVEVFHLTWHFIIFMVSVVIAAWVANKYHLPTAYMLGPAIITVILQLIGLTSEPFPIGVSEIAQLLVGTNLGLILHRQKMPELKKMIGYSIISGVLIFIVSMLGALIFYRMSNFTLPTALLALAPGGLDQLGLVAHAIGADLAVVSGFQIFRLFFLLLIMPFIIRLIFRFFDKQKV</sequence>
<dbReference type="GO" id="GO:0016020">
    <property type="term" value="C:membrane"/>
    <property type="evidence" value="ECO:0007669"/>
    <property type="project" value="InterPro"/>
</dbReference>
<dbReference type="PANTHER" id="PTHR38457">
    <property type="entry name" value="REGULATOR ABRB-RELATED"/>
    <property type="match status" value="1"/>
</dbReference>
<dbReference type="Pfam" id="PF05145">
    <property type="entry name" value="AbrB"/>
    <property type="match status" value="1"/>
</dbReference>
<reference evidence="2" key="2">
    <citation type="submission" date="2020-09" db="EMBL/GenBank/DDBJ databases">
        <authorList>
            <person name="Sun Q."/>
            <person name="Zhou Y."/>
        </authorList>
    </citation>
    <scope>NUCLEOTIDE SEQUENCE</scope>
    <source>
        <strain evidence="2">CGMCC 1.15760</strain>
    </source>
</reference>
<reference evidence="2" key="1">
    <citation type="journal article" date="2014" name="Int. J. Syst. Evol. Microbiol.">
        <title>Complete genome sequence of Corynebacterium casei LMG S-19264T (=DSM 44701T), isolated from a smear-ripened cheese.</title>
        <authorList>
            <consortium name="US DOE Joint Genome Institute (JGI-PGF)"/>
            <person name="Walter F."/>
            <person name="Albersmeier A."/>
            <person name="Kalinowski J."/>
            <person name="Ruckert C."/>
        </authorList>
    </citation>
    <scope>NUCLEOTIDE SEQUENCE</scope>
    <source>
        <strain evidence="2">CGMCC 1.15760</strain>
    </source>
</reference>
<evidence type="ECO:0000313" key="2">
    <source>
        <dbReference type="EMBL" id="GGG27766.1"/>
    </source>
</evidence>
<evidence type="ECO:0000256" key="1">
    <source>
        <dbReference type="SAM" id="Phobius"/>
    </source>
</evidence>
<organism evidence="2 3">
    <name type="scientific">Lysinibacillus alkalisoli</name>
    <dbReference type="NCBI Taxonomy" id="1911548"/>
    <lineage>
        <taxon>Bacteria</taxon>
        <taxon>Bacillati</taxon>
        <taxon>Bacillota</taxon>
        <taxon>Bacilli</taxon>
        <taxon>Bacillales</taxon>
        <taxon>Bacillaceae</taxon>
        <taxon>Lysinibacillus</taxon>
    </lineage>
</organism>
<dbReference type="PIRSF" id="PIRSF038991">
    <property type="entry name" value="Protein_AbrB"/>
    <property type="match status" value="1"/>
</dbReference>
<feature type="transmembrane region" description="Helical" evidence="1">
    <location>
        <begin position="204"/>
        <end position="221"/>
    </location>
</feature>
<keyword evidence="1" id="KW-0812">Transmembrane</keyword>
<feature type="transmembrane region" description="Helical" evidence="1">
    <location>
        <begin position="7"/>
        <end position="25"/>
    </location>
</feature>
<dbReference type="Proteomes" id="UP000616608">
    <property type="component" value="Unassembled WGS sequence"/>
</dbReference>
<dbReference type="InterPro" id="IPR017516">
    <property type="entry name" value="AbrB_dup"/>
</dbReference>
<protein>
    <submittedName>
        <fullName evidence="2">Membrane protein</fullName>
    </submittedName>
</protein>
<feature type="transmembrane region" description="Helical" evidence="1">
    <location>
        <begin position="227"/>
        <end position="247"/>
    </location>
</feature>
<evidence type="ECO:0000313" key="3">
    <source>
        <dbReference type="Proteomes" id="UP000616608"/>
    </source>
</evidence>
<dbReference type="PANTHER" id="PTHR38457:SF1">
    <property type="entry name" value="REGULATOR ABRB-RELATED"/>
    <property type="match status" value="1"/>
</dbReference>
<comment type="caution">
    <text evidence="2">The sequence shown here is derived from an EMBL/GenBank/DDBJ whole genome shotgun (WGS) entry which is preliminary data.</text>
</comment>
<feature type="transmembrane region" description="Helical" evidence="1">
    <location>
        <begin position="322"/>
        <end position="340"/>
    </location>
</feature>
<keyword evidence="1" id="KW-1133">Transmembrane helix</keyword>
<gene>
    <name evidence="2" type="ORF">GCM10007425_22940</name>
</gene>
<name>A0A917G888_9BACI</name>
<feature type="transmembrane region" description="Helical" evidence="1">
    <location>
        <begin position="84"/>
        <end position="105"/>
    </location>
</feature>
<proteinExistence type="predicted"/>
<dbReference type="InterPro" id="IPR007820">
    <property type="entry name" value="AbrB_fam"/>
</dbReference>
<dbReference type="GO" id="GO:0010468">
    <property type="term" value="P:regulation of gene expression"/>
    <property type="evidence" value="ECO:0007669"/>
    <property type="project" value="InterPro"/>
</dbReference>
<dbReference type="AlphaFoldDB" id="A0A917G888"/>
<keyword evidence="1" id="KW-0472">Membrane</keyword>